<feature type="region of interest" description="Disordered" evidence="3">
    <location>
        <begin position="871"/>
        <end position="898"/>
    </location>
</feature>
<reference evidence="5" key="1">
    <citation type="journal article" date="2010" name="Nature">
        <title>The Amphimedon queenslandica genome and the evolution of animal complexity.</title>
        <authorList>
            <person name="Srivastava M."/>
            <person name="Simakov O."/>
            <person name="Chapman J."/>
            <person name="Fahey B."/>
            <person name="Gauthier M.E."/>
            <person name="Mitros T."/>
            <person name="Richards G.S."/>
            <person name="Conaco C."/>
            <person name="Dacre M."/>
            <person name="Hellsten U."/>
            <person name="Larroux C."/>
            <person name="Putnam N.H."/>
            <person name="Stanke M."/>
            <person name="Adamska M."/>
            <person name="Darling A."/>
            <person name="Degnan S.M."/>
            <person name="Oakley T.H."/>
            <person name="Plachetzki D.C."/>
            <person name="Zhai Y."/>
            <person name="Adamski M."/>
            <person name="Calcino A."/>
            <person name="Cummins S.F."/>
            <person name="Goodstein D.M."/>
            <person name="Harris C."/>
            <person name="Jackson D.J."/>
            <person name="Leys S.P."/>
            <person name="Shu S."/>
            <person name="Woodcroft B.J."/>
            <person name="Vervoort M."/>
            <person name="Kosik K.S."/>
            <person name="Manning G."/>
            <person name="Degnan B.M."/>
            <person name="Rokhsar D.S."/>
        </authorList>
    </citation>
    <scope>NUCLEOTIDE SEQUENCE [LARGE SCALE GENOMIC DNA]</scope>
</reference>
<evidence type="ECO:0000256" key="2">
    <source>
        <dbReference type="SAM" id="Coils"/>
    </source>
</evidence>
<keyword evidence="1 2" id="KW-0175">Coiled coil</keyword>
<gene>
    <name evidence="4" type="primary">100641672</name>
</gene>
<accession>A0AAN0IZD8</accession>
<reference evidence="4" key="2">
    <citation type="submission" date="2024-06" db="UniProtKB">
        <authorList>
            <consortium name="EnsemblMetazoa"/>
        </authorList>
    </citation>
    <scope>IDENTIFICATION</scope>
</reference>
<evidence type="ECO:0000256" key="1">
    <source>
        <dbReference type="ARBA" id="ARBA00023054"/>
    </source>
</evidence>
<dbReference type="PANTHER" id="PTHR23052:SF1">
    <property type="entry name" value="AXONEMAL DYNEIN LIGHT CHAIN DOMAIN-CONTAINING PROTEIN 1"/>
    <property type="match status" value="1"/>
</dbReference>
<dbReference type="AlphaFoldDB" id="A0AAN0IZD8"/>
<sequence>MINEDQAASIPSNLLSTLKQDSIRVNTSSHKGFKAEKKVSNVKLPPLSIITTQLDNSPGNLWNHQKQRQKLKYLTDSTQCVCGAGKDISFLYDASSNGIRVAPPTSTSAPESLIPNEYHIVKHSGVVGLDLFDDPYSAIAAAHERHDTKFPSMRPTGRQEVMQLKNTLDQMIGKVGLESYIKHMELTGPTQMHNLIHLVKKEQEVYNICFHELIRQVSVHCSERGALLAEVRQCYSNLLNKIPHQVRSLHDEVIAQRALDRKLTTELCRFHQVLTKLTCDLCELRDHNELAGEEIEETKDSLLLALSESEKNANLLVEYSNLYELQRSRLENQIEHLSKEKELWEQTCYYLAVEVANHYQLESVRQLQLSGKSWEKLASHFAILFSDKNTKQLCIIQQDVQKWRRDLALFLHDLKNIEGHLITELMAVYDGMNSWLLKLKGFKESASVPTDVMEKTQIEELWQALTNWLTVLNQLSEIFSGETLMNRIDKLQLLEHNVSGWNEIALSILQRRVQYSVILQGDAPIGAKDAQKESVTELMGDVNSCMKALSLRTSGENGIAVAFVRLITPLESWDTTFNLILHSGKSFNESTYLKLTSQLDQWLSHISVALDGLSSLKIHNENQSFDDILSKADKWCSIFCHGVQVDDSHVMEQVSHLYGSIMQWMTQILLTITKSKSDFESVDIDSKCKVLCENLAAFTEAIVKSCHFLFENDEFPEIQDIIDEETGQLQTLQDEAKNWIRLSKIMTELEEREKIIEKVAQEKKQPSPPKEDAILTIGIDDNVTEATEQIVDKQFESQELDLYTEQDLPEGRGGQLEETEKLVIAMDELNSKLSTVQVEVTAEKERADKAEKLLQAAESHIEQLMSELKQMKEESIEQASANKKGRRARTKSRDIKML</sequence>
<evidence type="ECO:0000256" key="3">
    <source>
        <dbReference type="SAM" id="MobiDB-lite"/>
    </source>
</evidence>
<organism evidence="4 5">
    <name type="scientific">Amphimedon queenslandica</name>
    <name type="common">Sponge</name>
    <dbReference type="NCBI Taxonomy" id="400682"/>
    <lineage>
        <taxon>Eukaryota</taxon>
        <taxon>Metazoa</taxon>
        <taxon>Porifera</taxon>
        <taxon>Demospongiae</taxon>
        <taxon>Heteroscleromorpha</taxon>
        <taxon>Haplosclerida</taxon>
        <taxon>Niphatidae</taxon>
        <taxon>Amphimedon</taxon>
    </lineage>
</organism>
<evidence type="ECO:0008006" key="6">
    <source>
        <dbReference type="Google" id="ProtNLM"/>
    </source>
</evidence>
<dbReference type="KEGG" id="aqu:100641672"/>
<dbReference type="Pfam" id="PF10211">
    <property type="entry name" value="Ax_dynein_light"/>
    <property type="match status" value="1"/>
</dbReference>
<dbReference type="InterPro" id="IPR019347">
    <property type="entry name" value="Axonemal_dynein_light_chain"/>
</dbReference>
<proteinExistence type="predicted"/>
<dbReference type="Proteomes" id="UP000007879">
    <property type="component" value="Unassembled WGS sequence"/>
</dbReference>
<protein>
    <recommendedName>
        <fullName evidence="6">Axonemal dynein light chain domain-containing protein 1</fullName>
    </recommendedName>
</protein>
<evidence type="ECO:0000313" key="4">
    <source>
        <dbReference type="EnsemblMetazoa" id="XP_019849897.1"/>
    </source>
</evidence>
<keyword evidence="5" id="KW-1185">Reference proteome</keyword>
<dbReference type="EnsemblMetazoa" id="XM_019994338.1">
    <property type="protein sequence ID" value="XP_019849897.1"/>
    <property type="gene ID" value="LOC100641672"/>
</dbReference>
<dbReference type="GO" id="GO:0005737">
    <property type="term" value="C:cytoplasm"/>
    <property type="evidence" value="ECO:0007669"/>
    <property type="project" value="UniProtKB-ARBA"/>
</dbReference>
<name>A0AAN0IZD8_AMPQE</name>
<evidence type="ECO:0000313" key="5">
    <source>
        <dbReference type="Proteomes" id="UP000007879"/>
    </source>
</evidence>
<feature type="coiled-coil region" evidence="2">
    <location>
        <begin position="320"/>
        <end position="347"/>
    </location>
</feature>
<dbReference type="PANTHER" id="PTHR23052">
    <property type="entry name" value="AXONEMAL DYNEIN LIGHT CHAIN DOMAIN-CONTAINING PROTEIN 1"/>
    <property type="match status" value="1"/>
</dbReference>
<dbReference type="InterPro" id="IPR052845">
    <property type="entry name" value="Axonemal_dynein_LC_domain"/>
</dbReference>